<evidence type="ECO:0000313" key="2">
    <source>
        <dbReference type="Proteomes" id="UP001057402"/>
    </source>
</evidence>
<dbReference type="Proteomes" id="UP001057402">
    <property type="component" value="Chromosome 3"/>
</dbReference>
<dbReference type="EMBL" id="CM042882">
    <property type="protein sequence ID" value="KAI4383816.1"/>
    <property type="molecule type" value="Genomic_DNA"/>
</dbReference>
<gene>
    <name evidence="1" type="ORF">MLD38_009613</name>
</gene>
<proteinExistence type="predicted"/>
<keyword evidence="2" id="KW-1185">Reference proteome</keyword>
<comment type="caution">
    <text evidence="1">The sequence shown here is derived from an EMBL/GenBank/DDBJ whole genome shotgun (WGS) entry which is preliminary data.</text>
</comment>
<reference evidence="2" key="1">
    <citation type="journal article" date="2023" name="Front. Plant Sci.">
        <title>Chromosomal-level genome assembly of Melastoma candidum provides insights into trichome evolution.</title>
        <authorList>
            <person name="Zhong Y."/>
            <person name="Wu W."/>
            <person name="Sun C."/>
            <person name="Zou P."/>
            <person name="Liu Y."/>
            <person name="Dai S."/>
            <person name="Zhou R."/>
        </authorList>
    </citation>
    <scope>NUCLEOTIDE SEQUENCE [LARGE SCALE GENOMIC DNA]</scope>
</reference>
<evidence type="ECO:0000313" key="1">
    <source>
        <dbReference type="EMBL" id="KAI4383816.1"/>
    </source>
</evidence>
<organism evidence="1 2">
    <name type="scientific">Melastoma candidum</name>
    <dbReference type="NCBI Taxonomy" id="119954"/>
    <lineage>
        <taxon>Eukaryota</taxon>
        <taxon>Viridiplantae</taxon>
        <taxon>Streptophyta</taxon>
        <taxon>Embryophyta</taxon>
        <taxon>Tracheophyta</taxon>
        <taxon>Spermatophyta</taxon>
        <taxon>Magnoliopsida</taxon>
        <taxon>eudicotyledons</taxon>
        <taxon>Gunneridae</taxon>
        <taxon>Pentapetalae</taxon>
        <taxon>rosids</taxon>
        <taxon>malvids</taxon>
        <taxon>Myrtales</taxon>
        <taxon>Melastomataceae</taxon>
        <taxon>Melastomatoideae</taxon>
        <taxon>Melastomateae</taxon>
        <taxon>Melastoma</taxon>
    </lineage>
</organism>
<protein>
    <submittedName>
        <fullName evidence="1">Uncharacterized protein</fullName>
    </submittedName>
</protein>
<accession>A0ACB9S011</accession>
<name>A0ACB9S011_9MYRT</name>
<sequence length="146" mass="16728">MLVIKQYTSTGLPVKLDDDPVFFPDRVVRVTAETKHRTNVENLSKRLHRTVCSLDPCPEDITKNEITQDDRYYPRGFKMGFMMKPTIFNERMASASRNLHHAANKHLKLQNMAMASATVTLMTCDSLPPHVARAPPTAHYLYRKVE</sequence>